<name>A0A1S8YPG8_9GAMM</name>
<evidence type="ECO:0000313" key="2">
    <source>
        <dbReference type="Proteomes" id="UP000190667"/>
    </source>
</evidence>
<dbReference type="Pfam" id="PF25212">
    <property type="entry name" value="HVO_A0114"/>
    <property type="match status" value="1"/>
</dbReference>
<dbReference type="Gene3D" id="1.10.10.10">
    <property type="entry name" value="Winged helix-like DNA-binding domain superfamily/Winged helix DNA-binding domain"/>
    <property type="match status" value="1"/>
</dbReference>
<keyword evidence="1" id="KW-0808">Transferase</keyword>
<reference evidence="1 2" key="1">
    <citation type="submission" date="2016-12" db="EMBL/GenBank/DDBJ databases">
        <title>Izhakiella australiana sp. nov. of genus Izhakiella isolated from Australian desert.</title>
        <authorList>
            <person name="Ji M."/>
        </authorList>
    </citation>
    <scope>NUCLEOTIDE SEQUENCE [LARGE SCALE GENOMIC DNA]</scope>
    <source>
        <strain evidence="1 2">D4N98</strain>
    </source>
</reference>
<gene>
    <name evidence="1" type="ORF">BTJ39_05990</name>
</gene>
<dbReference type="Proteomes" id="UP000190667">
    <property type="component" value="Unassembled WGS sequence"/>
</dbReference>
<accession>A0A1S8YPG8</accession>
<dbReference type="STRING" id="1926881.BTJ39_05990"/>
<keyword evidence="2" id="KW-1185">Reference proteome</keyword>
<dbReference type="GO" id="GO:0016740">
    <property type="term" value="F:transferase activity"/>
    <property type="evidence" value="ECO:0007669"/>
    <property type="project" value="UniProtKB-KW"/>
</dbReference>
<dbReference type="RefSeq" id="WP_078001777.1">
    <property type="nucleotide sequence ID" value="NZ_MRUL01000003.1"/>
</dbReference>
<dbReference type="InterPro" id="IPR036388">
    <property type="entry name" value="WH-like_DNA-bd_sf"/>
</dbReference>
<proteinExistence type="predicted"/>
<comment type="caution">
    <text evidence="1">The sequence shown here is derived from an EMBL/GenBank/DDBJ whole genome shotgun (WGS) entry which is preliminary data.</text>
</comment>
<dbReference type="InterPro" id="IPR036390">
    <property type="entry name" value="WH_DNA-bd_sf"/>
</dbReference>
<dbReference type="AlphaFoldDB" id="A0A1S8YPG8"/>
<evidence type="ECO:0000313" key="1">
    <source>
        <dbReference type="EMBL" id="OON40960.1"/>
    </source>
</evidence>
<dbReference type="OrthoDB" id="9809537at2"/>
<sequence length="115" mass="12748">MTTLHISVTTIDEISSRYAAAWDGDKSARGHFLSFLSWESLHDTLSPNRMNIINAMTGAGELSIREVARRVNRDVRAVHSDITKLITQGVIDKGESGIVFPYDDIHFDFTLGKAA</sequence>
<protein>
    <submittedName>
        <fullName evidence="1">Glycosyl transferase family 1</fullName>
    </submittedName>
</protein>
<organism evidence="1 2">
    <name type="scientific">Izhakiella australiensis</name>
    <dbReference type="NCBI Taxonomy" id="1926881"/>
    <lineage>
        <taxon>Bacteria</taxon>
        <taxon>Pseudomonadati</taxon>
        <taxon>Pseudomonadota</taxon>
        <taxon>Gammaproteobacteria</taxon>
        <taxon>Enterobacterales</taxon>
        <taxon>Erwiniaceae</taxon>
        <taxon>Izhakiella</taxon>
    </lineage>
</organism>
<dbReference type="SUPFAM" id="SSF46785">
    <property type="entry name" value="Winged helix' DNA-binding domain"/>
    <property type="match status" value="1"/>
</dbReference>
<dbReference type="EMBL" id="MRUL01000003">
    <property type="protein sequence ID" value="OON40960.1"/>
    <property type="molecule type" value="Genomic_DNA"/>
</dbReference>